<evidence type="ECO:0000313" key="5">
    <source>
        <dbReference type="Proteomes" id="UP000051565"/>
    </source>
</evidence>
<name>A0A0R2JTK9_9LACO</name>
<comment type="pathway">
    <text evidence="1">Carotenoid biosynthesis.</text>
</comment>
<reference evidence="4 5" key="1">
    <citation type="journal article" date="2015" name="Genome Announc.">
        <title>Expanding the biotechnology potential of lactobacilli through comparative genomics of 213 strains and associated genera.</title>
        <authorList>
            <person name="Sun Z."/>
            <person name="Harris H.M."/>
            <person name="McCann A."/>
            <person name="Guo C."/>
            <person name="Argimon S."/>
            <person name="Zhang W."/>
            <person name="Yang X."/>
            <person name="Jeffery I.B."/>
            <person name="Cooney J.C."/>
            <person name="Kagawa T.F."/>
            <person name="Liu W."/>
            <person name="Song Y."/>
            <person name="Salvetti E."/>
            <person name="Wrobel A."/>
            <person name="Rasinkangas P."/>
            <person name="Parkhill J."/>
            <person name="Rea M.C."/>
            <person name="O'Sullivan O."/>
            <person name="Ritari J."/>
            <person name="Douillard F.P."/>
            <person name="Paul Ross R."/>
            <person name="Yang R."/>
            <person name="Briner A.E."/>
            <person name="Felis G.E."/>
            <person name="de Vos W.M."/>
            <person name="Barrangou R."/>
            <person name="Klaenhammer T.R."/>
            <person name="Caufield P.W."/>
            <person name="Cui Y."/>
            <person name="Zhang H."/>
            <person name="O'Toole P.W."/>
        </authorList>
    </citation>
    <scope>NUCLEOTIDE SEQUENCE [LARGE SCALE GENOMIC DNA]</scope>
    <source>
        <strain evidence="4 5">DSM 20690</strain>
    </source>
</reference>
<dbReference type="Gene3D" id="1.10.600.10">
    <property type="entry name" value="Farnesyl Diphosphate Synthase"/>
    <property type="match status" value="1"/>
</dbReference>
<dbReference type="PROSITE" id="PS01045">
    <property type="entry name" value="SQUALEN_PHYTOEN_SYN_2"/>
    <property type="match status" value="1"/>
</dbReference>
<keyword evidence="2" id="KW-0808">Transferase</keyword>
<keyword evidence="5" id="KW-1185">Reference proteome</keyword>
<sequence>MKQLPADYQVHRKDFQQCEAVIKANSQSFYAAFSKLPLQKANSIYAIYAFCRRADDLVDEHHDEQGLLQLRHELDEFQAGQTLDDPMWKALRVVMNHYQINLKYFYEMIEGQQSDVDFMAIQTQDELENYAYYVASTVGLMLLPILSDNHPVNQQIAIDLGKAMQLTNILRDIGEDYQNHHRVYLPQMLLKQYGITDADFQAAKPTAALIKLWEYEAQLADNWYQEGLQLVKEIDPDSQAALLAALYYYQAILTAVRQHHYSFLTERNHVSAKQKLVIYRQVKRDLK</sequence>
<accession>A0A0R2JTK9</accession>
<comment type="caution">
    <text evidence="4">The sequence shown here is derived from an EMBL/GenBank/DDBJ whole genome shotgun (WGS) entry which is preliminary data.</text>
</comment>
<dbReference type="GO" id="GO:0051996">
    <property type="term" value="F:squalene synthase [NAD(P)H] activity"/>
    <property type="evidence" value="ECO:0007669"/>
    <property type="project" value="InterPro"/>
</dbReference>
<dbReference type="GO" id="GO:0004311">
    <property type="term" value="F:geranylgeranyl diphosphate synthase activity"/>
    <property type="evidence" value="ECO:0007669"/>
    <property type="project" value="InterPro"/>
</dbReference>
<evidence type="ECO:0000256" key="2">
    <source>
        <dbReference type="ARBA" id="ARBA00022679"/>
    </source>
</evidence>
<dbReference type="PANTHER" id="PTHR31480">
    <property type="entry name" value="BIFUNCTIONAL LYCOPENE CYCLASE/PHYTOENE SYNTHASE"/>
    <property type="match status" value="1"/>
</dbReference>
<dbReference type="SFLD" id="SFLDG01018">
    <property type="entry name" value="Squalene/Phytoene_Synthase_Lik"/>
    <property type="match status" value="1"/>
</dbReference>
<evidence type="ECO:0000313" key="4">
    <source>
        <dbReference type="EMBL" id="KRN80447.1"/>
    </source>
</evidence>
<dbReference type="AlphaFoldDB" id="A0A0R2JTK9"/>
<dbReference type="CDD" id="cd00683">
    <property type="entry name" value="Trans_IPPS_HH"/>
    <property type="match status" value="1"/>
</dbReference>
<gene>
    <name evidence="4" type="ORF">IV52_GL000021</name>
</gene>
<dbReference type="SUPFAM" id="SSF48576">
    <property type="entry name" value="Terpenoid synthases"/>
    <property type="match status" value="1"/>
</dbReference>
<dbReference type="STRING" id="53444.AYR59_01030"/>
<protein>
    <submittedName>
        <fullName evidence="4">Dehydrosqualene synthase</fullName>
    </submittedName>
</protein>
<dbReference type="Proteomes" id="UP000051565">
    <property type="component" value="Unassembled WGS sequence"/>
</dbReference>
<dbReference type="PROSITE" id="PS01044">
    <property type="entry name" value="SQUALEN_PHYTOEN_SYN_1"/>
    <property type="match status" value="1"/>
</dbReference>
<evidence type="ECO:0000256" key="3">
    <source>
        <dbReference type="ARBA" id="ARBA00022746"/>
    </source>
</evidence>
<dbReference type="GO" id="GO:0016117">
    <property type="term" value="P:carotenoid biosynthetic process"/>
    <property type="evidence" value="ECO:0007669"/>
    <property type="project" value="UniProtKB-KW"/>
</dbReference>
<dbReference type="InterPro" id="IPR019845">
    <property type="entry name" value="Squalene/phytoene_synthase_CS"/>
</dbReference>
<dbReference type="SFLD" id="SFLDS00005">
    <property type="entry name" value="Isoprenoid_Synthase_Type_I"/>
    <property type="match status" value="1"/>
</dbReference>
<dbReference type="EMBL" id="JQBT01000010">
    <property type="protein sequence ID" value="KRN80447.1"/>
    <property type="molecule type" value="Genomic_DNA"/>
</dbReference>
<dbReference type="InterPro" id="IPR033904">
    <property type="entry name" value="Trans_IPPS_HH"/>
</dbReference>
<dbReference type="Pfam" id="PF00494">
    <property type="entry name" value="SQS_PSY"/>
    <property type="match status" value="1"/>
</dbReference>
<evidence type="ECO:0000256" key="1">
    <source>
        <dbReference type="ARBA" id="ARBA00004829"/>
    </source>
</evidence>
<proteinExistence type="predicted"/>
<dbReference type="InterPro" id="IPR044843">
    <property type="entry name" value="Trans_IPPS_bact-type"/>
</dbReference>
<dbReference type="InterPro" id="IPR002060">
    <property type="entry name" value="Squ/phyt_synthse"/>
</dbReference>
<organism evidence="4 5">
    <name type="scientific">Fructilactobacillus lindneri DSM 20690 = JCM 11027</name>
    <dbReference type="NCBI Taxonomy" id="1122148"/>
    <lineage>
        <taxon>Bacteria</taxon>
        <taxon>Bacillati</taxon>
        <taxon>Bacillota</taxon>
        <taxon>Bacilli</taxon>
        <taxon>Lactobacillales</taxon>
        <taxon>Lactobacillaceae</taxon>
        <taxon>Fructilactobacillus</taxon>
    </lineage>
</organism>
<keyword evidence="3" id="KW-0125">Carotenoid biosynthesis</keyword>
<dbReference type="SFLD" id="SFLDG01212">
    <property type="entry name" value="Phytoene_synthase_like"/>
    <property type="match status" value="1"/>
</dbReference>
<dbReference type="InterPro" id="IPR008949">
    <property type="entry name" value="Isoprenoid_synthase_dom_sf"/>
</dbReference>
<dbReference type="PATRIC" id="fig|1122148.6.peg.26"/>